<comment type="similarity">
    <text evidence="2 7">Belongs to the methyltransferase superfamily. L-isoaspartyl/D-aspartyl protein methyltransferase family.</text>
</comment>
<dbReference type="RefSeq" id="WP_090971752.1">
    <property type="nucleotide sequence ID" value="NZ_FOLL01000003.1"/>
</dbReference>
<dbReference type="GO" id="GO:0032259">
    <property type="term" value="P:methylation"/>
    <property type="evidence" value="ECO:0007669"/>
    <property type="project" value="UniProtKB-KW"/>
</dbReference>
<evidence type="ECO:0000256" key="1">
    <source>
        <dbReference type="ARBA" id="ARBA00004496"/>
    </source>
</evidence>
<dbReference type="GO" id="GO:0030091">
    <property type="term" value="P:protein repair"/>
    <property type="evidence" value="ECO:0007669"/>
    <property type="project" value="UniProtKB-UniRule"/>
</dbReference>
<evidence type="ECO:0000256" key="6">
    <source>
        <dbReference type="ARBA" id="ARBA00022691"/>
    </source>
</evidence>
<evidence type="ECO:0000256" key="4">
    <source>
        <dbReference type="ARBA" id="ARBA00022603"/>
    </source>
</evidence>
<evidence type="ECO:0000256" key="5">
    <source>
        <dbReference type="ARBA" id="ARBA00022679"/>
    </source>
</evidence>
<accession>A0A1I1FKA1</accession>
<dbReference type="HAMAP" id="MF_00090">
    <property type="entry name" value="PIMT"/>
    <property type="match status" value="1"/>
</dbReference>
<dbReference type="CDD" id="cd02440">
    <property type="entry name" value="AdoMet_MTases"/>
    <property type="match status" value="1"/>
</dbReference>
<feature type="active site" evidence="7">
    <location>
        <position position="80"/>
    </location>
</feature>
<dbReference type="Gene3D" id="3.40.50.150">
    <property type="entry name" value="Vaccinia Virus protein VP39"/>
    <property type="match status" value="1"/>
</dbReference>
<dbReference type="InterPro" id="IPR029063">
    <property type="entry name" value="SAM-dependent_MTases_sf"/>
</dbReference>
<protein>
    <recommendedName>
        <fullName evidence="7">Protein-L-isoaspartate O-methyltransferase</fullName>
        <ecNumber evidence="7">2.1.1.77</ecNumber>
    </recommendedName>
    <alternativeName>
        <fullName evidence="7">L-isoaspartyl protein carboxyl methyltransferase</fullName>
    </alternativeName>
    <alternativeName>
        <fullName evidence="7">Protein L-isoaspartyl methyltransferase</fullName>
    </alternativeName>
    <alternativeName>
        <fullName evidence="7">Protein-beta-aspartate methyltransferase</fullName>
        <shortName evidence="7">PIMT</shortName>
    </alternativeName>
</protein>
<keyword evidence="3 7" id="KW-0963">Cytoplasm</keyword>
<evidence type="ECO:0000256" key="7">
    <source>
        <dbReference type="HAMAP-Rule" id="MF_00090"/>
    </source>
</evidence>
<comment type="subcellular location">
    <subcellularLocation>
        <location evidence="1 7">Cytoplasm</location>
    </subcellularLocation>
</comment>
<evidence type="ECO:0000256" key="3">
    <source>
        <dbReference type="ARBA" id="ARBA00022490"/>
    </source>
</evidence>
<dbReference type="NCBIfam" id="TIGR00080">
    <property type="entry name" value="pimt"/>
    <property type="match status" value="1"/>
</dbReference>
<gene>
    <name evidence="7" type="primary">pcm</name>
    <name evidence="8" type="ORF">SAMN05421747_10315</name>
</gene>
<dbReference type="NCBIfam" id="NF001453">
    <property type="entry name" value="PRK00312.1"/>
    <property type="match status" value="1"/>
</dbReference>
<dbReference type="SUPFAM" id="SSF53335">
    <property type="entry name" value="S-adenosyl-L-methionine-dependent methyltransferases"/>
    <property type="match status" value="1"/>
</dbReference>
<dbReference type="PANTHER" id="PTHR11579:SF0">
    <property type="entry name" value="PROTEIN-L-ISOASPARTATE(D-ASPARTATE) O-METHYLTRANSFERASE"/>
    <property type="match status" value="1"/>
</dbReference>
<dbReference type="EMBL" id="FOLL01000003">
    <property type="protein sequence ID" value="SFB99721.1"/>
    <property type="molecule type" value="Genomic_DNA"/>
</dbReference>
<dbReference type="AlphaFoldDB" id="A0A1I1FKA1"/>
<dbReference type="STRING" id="623281.SAMN05421747_10315"/>
<dbReference type="EC" id="2.1.1.77" evidence="7"/>
<reference evidence="8 9" key="1">
    <citation type="submission" date="2016-10" db="EMBL/GenBank/DDBJ databases">
        <authorList>
            <person name="de Groot N.N."/>
        </authorList>
    </citation>
    <scope>NUCLEOTIDE SEQUENCE [LARGE SCALE GENOMIC DNA]</scope>
    <source>
        <strain evidence="8 9">DSM 22900</strain>
    </source>
</reference>
<evidence type="ECO:0000313" key="8">
    <source>
        <dbReference type="EMBL" id="SFB99721.1"/>
    </source>
</evidence>
<evidence type="ECO:0000256" key="2">
    <source>
        <dbReference type="ARBA" id="ARBA00005369"/>
    </source>
</evidence>
<keyword evidence="6 7" id="KW-0949">S-adenosyl-L-methionine</keyword>
<dbReference type="FunFam" id="3.40.50.150:FF:000010">
    <property type="entry name" value="Protein-L-isoaspartate O-methyltransferase"/>
    <property type="match status" value="1"/>
</dbReference>
<dbReference type="PROSITE" id="PS01279">
    <property type="entry name" value="PCMT"/>
    <property type="match status" value="1"/>
</dbReference>
<comment type="catalytic activity">
    <reaction evidence="7">
        <text>[protein]-L-isoaspartate + S-adenosyl-L-methionine = [protein]-L-isoaspartate alpha-methyl ester + S-adenosyl-L-homocysteine</text>
        <dbReference type="Rhea" id="RHEA:12705"/>
        <dbReference type="Rhea" id="RHEA-COMP:12143"/>
        <dbReference type="Rhea" id="RHEA-COMP:12144"/>
        <dbReference type="ChEBI" id="CHEBI:57856"/>
        <dbReference type="ChEBI" id="CHEBI:59789"/>
        <dbReference type="ChEBI" id="CHEBI:90596"/>
        <dbReference type="ChEBI" id="CHEBI:90598"/>
        <dbReference type="EC" id="2.1.1.77"/>
    </reaction>
</comment>
<evidence type="ECO:0000313" key="9">
    <source>
        <dbReference type="Proteomes" id="UP000199577"/>
    </source>
</evidence>
<keyword evidence="4 7" id="KW-0489">Methyltransferase</keyword>
<dbReference type="GO" id="GO:0004719">
    <property type="term" value="F:protein-L-isoaspartate (D-aspartate) O-methyltransferase activity"/>
    <property type="evidence" value="ECO:0007669"/>
    <property type="project" value="UniProtKB-UniRule"/>
</dbReference>
<keyword evidence="5 7" id="KW-0808">Transferase</keyword>
<dbReference type="GO" id="GO:0005737">
    <property type="term" value="C:cytoplasm"/>
    <property type="evidence" value="ECO:0007669"/>
    <property type="project" value="UniProtKB-SubCell"/>
</dbReference>
<dbReference type="OrthoDB" id="9810066at2"/>
<dbReference type="Proteomes" id="UP000199577">
    <property type="component" value="Unassembled WGS sequence"/>
</dbReference>
<dbReference type="InterPro" id="IPR000682">
    <property type="entry name" value="PCMT"/>
</dbReference>
<organism evidence="8 9">
    <name type="scientific">Parapedobacter composti</name>
    <dbReference type="NCBI Taxonomy" id="623281"/>
    <lineage>
        <taxon>Bacteria</taxon>
        <taxon>Pseudomonadati</taxon>
        <taxon>Bacteroidota</taxon>
        <taxon>Sphingobacteriia</taxon>
        <taxon>Sphingobacteriales</taxon>
        <taxon>Sphingobacteriaceae</taxon>
        <taxon>Parapedobacter</taxon>
    </lineage>
</organism>
<keyword evidence="9" id="KW-1185">Reference proteome</keyword>
<name>A0A1I1FKA1_9SPHI</name>
<proteinExistence type="inferred from homology"/>
<sequence length="229" mass="25036">MKALAAISVLLAVTGHVYGQAEEHRRARMVRQQLEARGISHKATLDAMQHVERHLFVPAKYRQQAYDDTPLPIGHGQTISQPYIVAYMTQLLGLKATDRVLEIGTGSGYQAAVLAEIVKEVFTIEIVKPLGQNAQKVLSKLGYDNVTVVIGDGYRGLDTQAPFDAIMVTAAAEDVPPPLISQLKDGGKLVMPVGAPGDVQTLMLVEKRKGKPIKTELMPVRFVPFTRDQ</sequence>
<dbReference type="PANTHER" id="PTHR11579">
    <property type="entry name" value="PROTEIN-L-ISOASPARTATE O-METHYLTRANSFERASE"/>
    <property type="match status" value="1"/>
</dbReference>
<comment type="function">
    <text evidence="7">Catalyzes the methyl esterification of L-isoaspartyl residues in peptides and proteins that result from spontaneous decomposition of normal L-aspartyl and L-asparaginyl residues. It plays a role in the repair and/or degradation of damaged proteins.</text>
</comment>
<dbReference type="Pfam" id="PF01135">
    <property type="entry name" value="PCMT"/>
    <property type="match status" value="1"/>
</dbReference>